<dbReference type="GO" id="GO:0003723">
    <property type="term" value="F:RNA binding"/>
    <property type="evidence" value="ECO:0007669"/>
    <property type="project" value="TreeGrafter"/>
</dbReference>
<dbReference type="Gene3D" id="2.130.10.10">
    <property type="entry name" value="YVTN repeat-like/Quinoprotein amine dehydrogenase"/>
    <property type="match status" value="1"/>
</dbReference>
<evidence type="ECO:0000256" key="2">
    <source>
        <dbReference type="ARBA" id="ARBA00041558"/>
    </source>
</evidence>
<dbReference type="SUPFAM" id="SSF50978">
    <property type="entry name" value="WD40 repeat-like"/>
    <property type="match status" value="1"/>
</dbReference>
<evidence type="ECO:0000313" key="3">
    <source>
        <dbReference type="EMBL" id="CAD7230962.1"/>
    </source>
</evidence>
<dbReference type="InterPro" id="IPR051150">
    <property type="entry name" value="SWT21/TCAB1_mRNA_Telomere"/>
</dbReference>
<name>A0A7R8WFX6_9CRUS</name>
<dbReference type="SMART" id="SM00320">
    <property type="entry name" value="WD40"/>
    <property type="match status" value="4"/>
</dbReference>
<dbReference type="GO" id="GO:0030576">
    <property type="term" value="P:Cajal body organization"/>
    <property type="evidence" value="ECO:0007669"/>
    <property type="project" value="TreeGrafter"/>
</dbReference>
<reference evidence="3" key="1">
    <citation type="submission" date="2020-11" db="EMBL/GenBank/DDBJ databases">
        <authorList>
            <person name="Tran Van P."/>
        </authorList>
    </citation>
    <scope>NUCLEOTIDE SEQUENCE</scope>
</reference>
<comment type="similarity">
    <text evidence="1">Belongs to the TCAB1 family.</text>
</comment>
<accession>A0A7R8WFX6</accession>
<dbReference type="InterPro" id="IPR001680">
    <property type="entry name" value="WD40_rpt"/>
</dbReference>
<dbReference type="InterPro" id="IPR015943">
    <property type="entry name" value="WD40/YVTN_repeat-like_dom_sf"/>
</dbReference>
<dbReference type="EMBL" id="OB663094">
    <property type="protein sequence ID" value="CAD7230962.1"/>
    <property type="molecule type" value="Genomic_DNA"/>
</dbReference>
<dbReference type="PANTHER" id="PTHR13211:SF0">
    <property type="entry name" value="TELOMERASE CAJAL BODY PROTEIN 1"/>
    <property type="match status" value="1"/>
</dbReference>
<dbReference type="OrthoDB" id="239865at2759"/>
<dbReference type="GO" id="GO:0015030">
    <property type="term" value="C:Cajal body"/>
    <property type="evidence" value="ECO:0007669"/>
    <property type="project" value="TreeGrafter"/>
</dbReference>
<organism evidence="3">
    <name type="scientific">Cyprideis torosa</name>
    <dbReference type="NCBI Taxonomy" id="163714"/>
    <lineage>
        <taxon>Eukaryota</taxon>
        <taxon>Metazoa</taxon>
        <taxon>Ecdysozoa</taxon>
        <taxon>Arthropoda</taxon>
        <taxon>Crustacea</taxon>
        <taxon>Oligostraca</taxon>
        <taxon>Ostracoda</taxon>
        <taxon>Podocopa</taxon>
        <taxon>Podocopida</taxon>
        <taxon>Cytherocopina</taxon>
        <taxon>Cytheroidea</taxon>
        <taxon>Cytherideidae</taxon>
        <taxon>Cyprideis</taxon>
    </lineage>
</organism>
<gene>
    <name evidence="3" type="ORF">CTOB1V02_LOCUS8817</name>
</gene>
<dbReference type="AlphaFoldDB" id="A0A7R8WFX6"/>
<dbReference type="Pfam" id="PF00400">
    <property type="entry name" value="WD40"/>
    <property type="match status" value="2"/>
</dbReference>
<dbReference type="PANTHER" id="PTHR13211">
    <property type="entry name" value="TELOMERASE CAJAL BODY PROTEIN 1"/>
    <property type="match status" value="1"/>
</dbReference>
<proteinExistence type="inferred from homology"/>
<dbReference type="InterPro" id="IPR036322">
    <property type="entry name" value="WD40_repeat_dom_sf"/>
</dbReference>
<sequence>MTEVESADQSHEEEESHDEVYFVESPDGTCFLTATNDSYVHIFNAPVQLLEAKVPEEGLITVSTPAVQVLEGDCVYDYCWYPSMNSQDRESCCFLSTSRGHPIHLYDAYDGSLRASFRSYDHVDEVTCAYSLAMASLPASSRIASGLKSELRIFDVNRPGRGDDVWNLKEKRSEGQSGVISCLSFYPHSETVIAAGCYDATVGLYDELSRSRIALLRSHKSGVTQVMFHPLDSHFLFSGTRRTVGRTNFLGFVFVRGTDHVLRMWDLDRLTDDDEEVDQKGVESLPASHSLQLHEDCVNGVSFHPSLPLLLTASGQRHWLMDHPLCSEDSLEPQGTPPGQQASIEKWENSIKLTWCSC</sequence>
<evidence type="ECO:0000256" key="1">
    <source>
        <dbReference type="ARBA" id="ARBA00038279"/>
    </source>
</evidence>
<protein>
    <recommendedName>
        <fullName evidence="2">WD repeat-containing protein 79</fullName>
    </recommendedName>
</protein>